<dbReference type="CDD" id="cd11378">
    <property type="entry name" value="DUF296"/>
    <property type="match status" value="1"/>
</dbReference>
<comment type="similarity">
    <text evidence="2 9">Belongs to the eukaryotic ribosomal protein eL38 family.</text>
</comment>
<dbReference type="FunCoup" id="A0A7J7CK64">
    <property type="interactions" value="528"/>
</dbReference>
<evidence type="ECO:0000256" key="10">
    <source>
        <dbReference type="RuleBase" id="RU367031"/>
    </source>
</evidence>
<dbReference type="Gene3D" id="3.30.720.90">
    <property type="match status" value="1"/>
</dbReference>
<dbReference type="InterPro" id="IPR002675">
    <property type="entry name" value="Ribosomal_eL38"/>
</dbReference>
<dbReference type="InParanoid" id="A0A7J7CK64"/>
<evidence type="ECO:0000256" key="9">
    <source>
        <dbReference type="RuleBase" id="RU003445"/>
    </source>
</evidence>
<feature type="compositionally biased region" description="Low complexity" evidence="11">
    <location>
        <begin position="82"/>
        <end position="92"/>
    </location>
</feature>
<dbReference type="Pfam" id="PF01781">
    <property type="entry name" value="Ribosomal_L38e"/>
    <property type="match status" value="1"/>
</dbReference>
<feature type="compositionally biased region" description="Low complexity" evidence="11">
    <location>
        <begin position="9"/>
        <end position="21"/>
    </location>
</feature>
<dbReference type="GO" id="GO:0003735">
    <property type="term" value="F:structural constituent of ribosome"/>
    <property type="evidence" value="ECO:0007669"/>
    <property type="project" value="InterPro"/>
</dbReference>
<accession>A0A7J7CK64</accession>
<comment type="function">
    <text evidence="10">Transcription factor that specifically binds AT-rich DNA sequences related to the nuclear matrix attachment regions (MARs).</text>
</comment>
<dbReference type="InterPro" id="IPR038464">
    <property type="entry name" value="Ribosomal_eL38_sf"/>
</dbReference>
<dbReference type="GO" id="GO:0005634">
    <property type="term" value="C:nucleus"/>
    <property type="evidence" value="ECO:0007669"/>
    <property type="project" value="UniProtKB-SubCell"/>
</dbReference>
<name>A0A7J7CK64_TRIWF</name>
<feature type="region of interest" description="Disordered" evidence="11">
    <location>
        <begin position="1"/>
        <end position="114"/>
    </location>
</feature>
<dbReference type="Proteomes" id="UP000593562">
    <property type="component" value="Unassembled WGS sequence"/>
</dbReference>
<gene>
    <name evidence="13" type="ORF">HS088_TW16G00893</name>
</gene>
<evidence type="ECO:0000256" key="2">
    <source>
        <dbReference type="ARBA" id="ARBA00007803"/>
    </source>
</evidence>
<dbReference type="AlphaFoldDB" id="A0A7J7CK64"/>
<evidence type="ECO:0000256" key="4">
    <source>
        <dbReference type="ARBA" id="ARBA00023015"/>
    </source>
</evidence>
<feature type="compositionally biased region" description="Polar residues" evidence="11">
    <location>
        <begin position="268"/>
        <end position="316"/>
    </location>
</feature>
<evidence type="ECO:0000313" key="14">
    <source>
        <dbReference type="Proteomes" id="UP000593562"/>
    </source>
</evidence>
<organism evidence="13 14">
    <name type="scientific">Tripterygium wilfordii</name>
    <name type="common">Thunder God vine</name>
    <dbReference type="NCBI Taxonomy" id="458696"/>
    <lineage>
        <taxon>Eukaryota</taxon>
        <taxon>Viridiplantae</taxon>
        <taxon>Streptophyta</taxon>
        <taxon>Embryophyta</taxon>
        <taxon>Tracheophyta</taxon>
        <taxon>Spermatophyta</taxon>
        <taxon>Magnoliopsida</taxon>
        <taxon>eudicotyledons</taxon>
        <taxon>Gunneridae</taxon>
        <taxon>Pentapetalae</taxon>
        <taxon>rosids</taxon>
        <taxon>fabids</taxon>
        <taxon>Celastrales</taxon>
        <taxon>Celastraceae</taxon>
        <taxon>Tripterygium</taxon>
    </lineage>
</organism>
<keyword evidence="4 10" id="KW-0805">Transcription regulation</keyword>
<evidence type="ECO:0000256" key="8">
    <source>
        <dbReference type="ARBA" id="ARBA00023274"/>
    </source>
</evidence>
<keyword evidence="7 10" id="KW-0539">Nucleus</keyword>
<feature type="compositionally biased region" description="Basic and acidic residues" evidence="11">
    <location>
        <begin position="258"/>
        <end position="267"/>
    </location>
</feature>
<evidence type="ECO:0000256" key="11">
    <source>
        <dbReference type="SAM" id="MobiDB-lite"/>
    </source>
</evidence>
<comment type="subcellular location">
    <subcellularLocation>
        <location evidence="1 10">Nucleus</location>
    </subcellularLocation>
</comment>
<evidence type="ECO:0000256" key="3">
    <source>
        <dbReference type="ARBA" id="ARBA00022980"/>
    </source>
</evidence>
<dbReference type="GO" id="GO:0003680">
    <property type="term" value="F:minor groove of adenine-thymine-rich DNA binding"/>
    <property type="evidence" value="ECO:0007669"/>
    <property type="project" value="UniProtKB-UniRule"/>
</dbReference>
<comment type="caution">
    <text evidence="13">The sequence shown here is derived from an EMBL/GenBank/DDBJ whole genome shotgun (WGS) entry which is preliminary data.</text>
</comment>
<evidence type="ECO:0000313" key="13">
    <source>
        <dbReference type="EMBL" id="KAF5734444.1"/>
    </source>
</evidence>
<evidence type="ECO:0000256" key="7">
    <source>
        <dbReference type="ARBA" id="ARBA00023242"/>
    </source>
</evidence>
<dbReference type="EMBL" id="JAAARO010000016">
    <property type="protein sequence ID" value="KAF5734444.1"/>
    <property type="molecule type" value="Genomic_DNA"/>
</dbReference>
<dbReference type="FunFam" id="3.30.1330.80:FF:000003">
    <property type="entry name" value="AT-hook motif nuclear-localized protein 1-like"/>
    <property type="match status" value="1"/>
</dbReference>
<dbReference type="PANTHER" id="PTHR31500:SF7">
    <property type="entry name" value="AT-HOOK MOTIF NUCLEAR-LOCALIZED PROTEIN 1"/>
    <property type="match status" value="1"/>
</dbReference>
<evidence type="ECO:0000256" key="1">
    <source>
        <dbReference type="ARBA" id="ARBA00004123"/>
    </source>
</evidence>
<proteinExistence type="inferred from homology"/>
<dbReference type="GO" id="GO:1990904">
    <property type="term" value="C:ribonucleoprotein complex"/>
    <property type="evidence" value="ECO:0007669"/>
    <property type="project" value="UniProtKB-KW"/>
</dbReference>
<dbReference type="Gene3D" id="3.30.1330.80">
    <property type="entry name" value="Hypothetical protein, similar to alpha- acetolactate decarboxylase, domain 2"/>
    <property type="match status" value="1"/>
</dbReference>
<dbReference type="FunFam" id="3.30.720.90:FF:000001">
    <property type="entry name" value="60S ribosomal protein L38"/>
    <property type="match status" value="1"/>
</dbReference>
<keyword evidence="6 10" id="KW-0804">Transcription</keyword>
<dbReference type="PROSITE" id="PS51742">
    <property type="entry name" value="PPC"/>
    <property type="match status" value="1"/>
</dbReference>
<dbReference type="GO" id="GO:0006412">
    <property type="term" value="P:translation"/>
    <property type="evidence" value="ECO:0007669"/>
    <property type="project" value="InterPro"/>
</dbReference>
<feature type="domain" description="PPC" evidence="12">
    <location>
        <begin position="134"/>
        <end position="276"/>
    </location>
</feature>
<dbReference type="GO" id="GO:0005840">
    <property type="term" value="C:ribosome"/>
    <property type="evidence" value="ECO:0007669"/>
    <property type="project" value="UniProtKB-KW"/>
</dbReference>
<evidence type="ECO:0000256" key="6">
    <source>
        <dbReference type="ARBA" id="ARBA00023163"/>
    </source>
</evidence>
<feature type="compositionally biased region" description="Basic residues" evidence="11">
    <location>
        <begin position="64"/>
        <end position="73"/>
    </location>
</feature>
<comment type="domain">
    <text evidence="10">The PPC domain mediates interactions between AHL proteins.</text>
</comment>
<reference evidence="13 14" key="1">
    <citation type="journal article" date="2020" name="Nat. Commun.">
        <title>Genome of Tripterygium wilfordii and identification of cytochrome P450 involved in triptolide biosynthesis.</title>
        <authorList>
            <person name="Tu L."/>
            <person name="Su P."/>
            <person name="Zhang Z."/>
            <person name="Gao L."/>
            <person name="Wang J."/>
            <person name="Hu T."/>
            <person name="Zhou J."/>
            <person name="Zhang Y."/>
            <person name="Zhao Y."/>
            <person name="Liu Y."/>
            <person name="Song Y."/>
            <person name="Tong Y."/>
            <person name="Lu Y."/>
            <person name="Yang J."/>
            <person name="Xu C."/>
            <person name="Jia M."/>
            <person name="Peters R.J."/>
            <person name="Huang L."/>
            <person name="Gao W."/>
        </authorList>
    </citation>
    <scope>NUCLEOTIDE SEQUENCE [LARGE SCALE GENOMIC DNA]</scope>
    <source>
        <strain evidence="14">cv. XIE 37</strain>
        <tissue evidence="13">Leaf</tissue>
    </source>
</reference>
<keyword evidence="5 10" id="KW-0238">DNA-binding</keyword>
<dbReference type="SUPFAM" id="SSF117856">
    <property type="entry name" value="AF0104/ALDC/Ptd012-like"/>
    <property type="match status" value="1"/>
</dbReference>
<protein>
    <recommendedName>
        <fullName evidence="10">AT-hook motif nuclear-localized protein</fullName>
    </recommendedName>
</protein>
<keyword evidence="3 9" id="KW-0689">Ribosomal protein</keyword>
<sequence length="458" mass="48673">MEPATAREVVSSSGGVTVVGSDAASDYHVAPRSENPNPSSGSALLQSAAQPQPPPNAAAPAMPGKKKRGRPRKYAPDGSATAPLSPKPISSAAPPPVIDFSSDRRQKVKPASSVSKTTKYEMENLGEWVACPVGANFTPHIITVNSGEDVTMKIISFSQQGPRAICILSANGVISSVTLRQPDSSGGTLTYEGRFEILSLSGSFMPNESGGTKSRTGGMSVSLASPDGRVVGGGVAGLLVAASPVQVVIGSFLAGNQHEQKPKKQKQDFISTATPTSAVPVSNADPRSNPSPSPFQGDNWSSLPSDSRNNKPTDINASVPGDVRKPLAAVVSCILDDERGEKPEQKLMKADLYTAGVCQSTSSRLQTSSLLCRRRSSNMPKQIHEIKDFLLTARRKDARSVKIKKSKDVVKFKVRCSRYLYTLCVFDTEKADKLKQSLPPGRFTIAIYYCLGVRKTDG</sequence>
<feature type="region of interest" description="Disordered" evidence="11">
    <location>
        <begin position="257"/>
        <end position="321"/>
    </location>
</feature>
<dbReference type="PANTHER" id="PTHR31500">
    <property type="entry name" value="AT-HOOK MOTIF NUCLEAR-LOCALIZED PROTEIN 9"/>
    <property type="match status" value="1"/>
</dbReference>
<dbReference type="InterPro" id="IPR005175">
    <property type="entry name" value="PPC_dom"/>
</dbReference>
<keyword evidence="14" id="KW-1185">Reference proteome</keyword>
<evidence type="ECO:0000259" key="12">
    <source>
        <dbReference type="PROSITE" id="PS51742"/>
    </source>
</evidence>
<dbReference type="Pfam" id="PF03479">
    <property type="entry name" value="PCC"/>
    <property type="match status" value="1"/>
</dbReference>
<dbReference type="InterPro" id="IPR039605">
    <property type="entry name" value="AHL"/>
</dbReference>
<keyword evidence="8 9" id="KW-0687">Ribonucleoprotein</keyword>
<feature type="compositionally biased region" description="Low complexity" evidence="11">
    <location>
        <begin position="38"/>
        <end position="50"/>
    </location>
</feature>
<evidence type="ECO:0000256" key="5">
    <source>
        <dbReference type="ARBA" id="ARBA00023125"/>
    </source>
</evidence>